<protein>
    <submittedName>
        <fullName evidence="3">Prephenate dehydrogenase</fullName>
    </submittedName>
</protein>
<dbReference type="PANTHER" id="PTHR21363:SF0">
    <property type="entry name" value="PREPHENATE DEHYDROGENASE [NADP(+)]"/>
    <property type="match status" value="1"/>
</dbReference>
<keyword evidence="1" id="KW-0560">Oxidoreductase</keyword>
<dbReference type="Gene3D" id="3.40.50.720">
    <property type="entry name" value="NAD(P)-binding Rossmann-like Domain"/>
    <property type="match status" value="1"/>
</dbReference>
<dbReference type="FunFam" id="3.40.50.720:FF:000208">
    <property type="entry name" value="Prephenate dehydrogenase"/>
    <property type="match status" value="1"/>
</dbReference>
<dbReference type="Proteomes" id="UP001174909">
    <property type="component" value="Unassembled WGS sequence"/>
</dbReference>
<name>A0AA35XIA5_GEOBA</name>
<dbReference type="InterPro" id="IPR046826">
    <property type="entry name" value="PDH_N"/>
</dbReference>
<gene>
    <name evidence="3" type="ORF">GBAR_LOCUS28367</name>
</gene>
<dbReference type="InterPro" id="IPR008927">
    <property type="entry name" value="6-PGluconate_DH-like_C_sf"/>
</dbReference>
<proteinExistence type="predicted"/>
<reference evidence="3" key="1">
    <citation type="submission" date="2023-03" db="EMBL/GenBank/DDBJ databases">
        <authorList>
            <person name="Steffen K."/>
            <person name="Cardenas P."/>
        </authorList>
    </citation>
    <scope>NUCLEOTIDE SEQUENCE</scope>
</reference>
<dbReference type="Pfam" id="PF20463">
    <property type="entry name" value="PDH_C"/>
    <property type="match status" value="1"/>
</dbReference>
<dbReference type="GO" id="GO:0006571">
    <property type="term" value="P:tyrosine biosynthetic process"/>
    <property type="evidence" value="ECO:0007669"/>
    <property type="project" value="InterPro"/>
</dbReference>
<dbReference type="SUPFAM" id="SSF51735">
    <property type="entry name" value="NAD(P)-binding Rossmann-fold domains"/>
    <property type="match status" value="1"/>
</dbReference>
<dbReference type="InterPro" id="IPR003099">
    <property type="entry name" value="Prephen_DH"/>
</dbReference>
<keyword evidence="4" id="KW-1185">Reference proteome</keyword>
<dbReference type="SUPFAM" id="SSF48179">
    <property type="entry name" value="6-phosphogluconate dehydrogenase C-terminal domain-like"/>
    <property type="match status" value="1"/>
</dbReference>
<dbReference type="GO" id="GO:0004665">
    <property type="term" value="F:prephenate dehydrogenase (NADP+) activity"/>
    <property type="evidence" value="ECO:0007669"/>
    <property type="project" value="InterPro"/>
</dbReference>
<evidence type="ECO:0000313" key="3">
    <source>
        <dbReference type="EMBL" id="CAI8051822.1"/>
    </source>
</evidence>
<dbReference type="InterPro" id="IPR050812">
    <property type="entry name" value="Preph/Arog_dehydrog"/>
</dbReference>
<dbReference type="InterPro" id="IPR036291">
    <property type="entry name" value="NAD(P)-bd_dom_sf"/>
</dbReference>
<dbReference type="PROSITE" id="PS51176">
    <property type="entry name" value="PDH_ADH"/>
    <property type="match status" value="1"/>
</dbReference>
<evidence type="ECO:0000259" key="2">
    <source>
        <dbReference type="PROSITE" id="PS51176"/>
    </source>
</evidence>
<evidence type="ECO:0000313" key="4">
    <source>
        <dbReference type="Proteomes" id="UP001174909"/>
    </source>
</evidence>
<organism evidence="3 4">
    <name type="scientific">Geodia barretti</name>
    <name type="common">Barrett's horny sponge</name>
    <dbReference type="NCBI Taxonomy" id="519541"/>
    <lineage>
        <taxon>Eukaryota</taxon>
        <taxon>Metazoa</taxon>
        <taxon>Porifera</taxon>
        <taxon>Demospongiae</taxon>
        <taxon>Heteroscleromorpha</taxon>
        <taxon>Tetractinellida</taxon>
        <taxon>Astrophorina</taxon>
        <taxon>Geodiidae</taxon>
        <taxon>Geodia</taxon>
    </lineage>
</organism>
<dbReference type="InterPro" id="IPR046825">
    <property type="entry name" value="PDH_C"/>
</dbReference>
<dbReference type="EMBL" id="CASHTH010003967">
    <property type="protein sequence ID" value="CAI8051822.1"/>
    <property type="molecule type" value="Genomic_DNA"/>
</dbReference>
<dbReference type="Gene3D" id="1.10.3660.10">
    <property type="entry name" value="6-phosphogluconate dehydrogenase C-terminal like domain"/>
    <property type="match status" value="1"/>
</dbReference>
<evidence type="ECO:0000256" key="1">
    <source>
        <dbReference type="ARBA" id="ARBA00023002"/>
    </source>
</evidence>
<dbReference type="GO" id="GO:0070403">
    <property type="term" value="F:NAD+ binding"/>
    <property type="evidence" value="ECO:0007669"/>
    <property type="project" value="InterPro"/>
</dbReference>
<dbReference type="AlphaFoldDB" id="A0AA35XIA5"/>
<dbReference type="PANTHER" id="PTHR21363">
    <property type="entry name" value="PREPHENATE DEHYDROGENASE"/>
    <property type="match status" value="1"/>
</dbReference>
<sequence>MGLIGTSLGMALKKAQVKAEIVGSDRDRGVANRAQKMGGSDSTETNPLRAVKDARIVVLATPIRAIEEVMKFIGPELEDGCVVTDTGSTKVSVLQWAEEHLPSNVSFVGGHPMAGKEDSGPEAAQVDLFQGATYCLIPARNTGQDALATVVNLVEAVGAKPYFIDPVEHDSYVGAVSHLPMILSTVLTRLTSSSPSWPEIARLASSGYRDVSRLASQDPAMNRDICMTNQDGLMHWIDEFIKEMYGFRNLVKEGGEKTLGSAFDAAWEARDRWVQNKVTAPSSHPAVEIPTTAETMGGMFLGDRAAGRVREMMEWWKDDNRKKRG</sequence>
<feature type="domain" description="Prephenate/arogenate dehydrogenase" evidence="2">
    <location>
        <begin position="1"/>
        <end position="281"/>
    </location>
</feature>
<accession>A0AA35XIA5</accession>
<dbReference type="Pfam" id="PF02153">
    <property type="entry name" value="PDH_N"/>
    <property type="match status" value="1"/>
</dbReference>
<comment type="caution">
    <text evidence="3">The sequence shown here is derived from an EMBL/GenBank/DDBJ whole genome shotgun (WGS) entry which is preliminary data.</text>
</comment>
<dbReference type="GO" id="GO:0008977">
    <property type="term" value="F:prephenate dehydrogenase (NAD+) activity"/>
    <property type="evidence" value="ECO:0007669"/>
    <property type="project" value="InterPro"/>
</dbReference>